<keyword evidence="8" id="KW-1185">Reference proteome</keyword>
<dbReference type="Proteomes" id="UP000297737">
    <property type="component" value="Unassembled WGS sequence"/>
</dbReference>
<reference evidence="7 8" key="1">
    <citation type="submission" date="2019-02" db="EMBL/GenBank/DDBJ databases">
        <title>Polymorphobacter sp. isolated from the lake at the Tibet of China.</title>
        <authorList>
            <person name="Li A."/>
        </authorList>
    </citation>
    <scope>NUCLEOTIDE SEQUENCE [LARGE SCALE GENOMIC DNA]</scope>
    <source>
        <strain evidence="7 8">DJ1R-1</strain>
    </source>
</reference>
<evidence type="ECO:0000313" key="8">
    <source>
        <dbReference type="Proteomes" id="UP000297737"/>
    </source>
</evidence>
<dbReference type="AlphaFoldDB" id="A0A4Y9EQW5"/>
<keyword evidence="4 6" id="KW-0811">Translocation</keyword>
<evidence type="ECO:0000256" key="5">
    <source>
        <dbReference type="ARBA" id="ARBA00023186"/>
    </source>
</evidence>
<dbReference type="EMBL" id="SIHO01000001">
    <property type="protein sequence ID" value="TFU05730.1"/>
    <property type="molecule type" value="Genomic_DNA"/>
</dbReference>
<comment type="subunit">
    <text evidence="6">Homotetramer, a dimer of dimers. One homotetramer interacts with 1 SecA dimer.</text>
</comment>
<evidence type="ECO:0000313" key="7">
    <source>
        <dbReference type="EMBL" id="TFU05730.1"/>
    </source>
</evidence>
<comment type="subcellular location">
    <subcellularLocation>
        <location evidence="6">Cytoplasm</location>
    </subcellularLocation>
</comment>
<dbReference type="OrthoDB" id="9795145at2"/>
<dbReference type="Pfam" id="PF02556">
    <property type="entry name" value="SecB"/>
    <property type="match status" value="1"/>
</dbReference>
<dbReference type="GO" id="GO:0051262">
    <property type="term" value="P:protein tetramerization"/>
    <property type="evidence" value="ECO:0007669"/>
    <property type="project" value="InterPro"/>
</dbReference>
<gene>
    <name evidence="6 7" type="primary">secB</name>
    <name evidence="7" type="ORF">EUV02_01490</name>
</gene>
<organism evidence="7 8">
    <name type="scientific">Glacieibacterium arshaanense</name>
    <dbReference type="NCBI Taxonomy" id="2511025"/>
    <lineage>
        <taxon>Bacteria</taxon>
        <taxon>Pseudomonadati</taxon>
        <taxon>Pseudomonadota</taxon>
        <taxon>Alphaproteobacteria</taxon>
        <taxon>Sphingomonadales</taxon>
        <taxon>Sphingosinicellaceae</taxon>
        <taxon>Glacieibacterium</taxon>
    </lineage>
</organism>
<dbReference type="GO" id="GO:0006457">
    <property type="term" value="P:protein folding"/>
    <property type="evidence" value="ECO:0007669"/>
    <property type="project" value="UniProtKB-UniRule"/>
</dbReference>
<name>A0A4Y9EQW5_9SPHN</name>
<evidence type="ECO:0000256" key="6">
    <source>
        <dbReference type="HAMAP-Rule" id="MF_00821"/>
    </source>
</evidence>
<dbReference type="PRINTS" id="PR01594">
    <property type="entry name" value="SECBCHAPRONE"/>
</dbReference>
<dbReference type="SUPFAM" id="SSF54611">
    <property type="entry name" value="SecB-like"/>
    <property type="match status" value="1"/>
</dbReference>
<dbReference type="GO" id="GO:0005737">
    <property type="term" value="C:cytoplasm"/>
    <property type="evidence" value="ECO:0007669"/>
    <property type="project" value="UniProtKB-SubCell"/>
</dbReference>
<sequence length="165" mass="17916">MADEIEGIDTTAFGDGADTQPQVSILTQYVKDLSFENPNAPQSLQMETAPRIEINVNVNARRLSDDMFEVELKIEAKAFNGDAAAFVVELLYGGLFGLRNVPAEALEPFLVVEAPRILFPFARRIVADATRDGGYPPLLLEPIDFASLYMQQQAGNAGQPSVGNA</sequence>
<dbReference type="InterPro" id="IPR035958">
    <property type="entry name" value="SecB-like_sf"/>
</dbReference>
<evidence type="ECO:0000256" key="3">
    <source>
        <dbReference type="ARBA" id="ARBA00022927"/>
    </source>
</evidence>
<dbReference type="InterPro" id="IPR003708">
    <property type="entry name" value="SecB"/>
</dbReference>
<proteinExistence type="inferred from homology"/>
<dbReference type="Gene3D" id="3.10.420.10">
    <property type="entry name" value="SecB-like"/>
    <property type="match status" value="1"/>
</dbReference>
<keyword evidence="6" id="KW-0963">Cytoplasm</keyword>
<dbReference type="RefSeq" id="WP_135244455.1">
    <property type="nucleotide sequence ID" value="NZ_SIHO01000001.1"/>
</dbReference>
<evidence type="ECO:0000256" key="4">
    <source>
        <dbReference type="ARBA" id="ARBA00023010"/>
    </source>
</evidence>
<dbReference type="HAMAP" id="MF_00821">
    <property type="entry name" value="SecB"/>
    <property type="match status" value="1"/>
</dbReference>
<comment type="similarity">
    <text evidence="1 6">Belongs to the SecB family.</text>
</comment>
<protein>
    <recommendedName>
        <fullName evidence="6">Protein-export protein SecB</fullName>
    </recommendedName>
</protein>
<comment type="caution">
    <text evidence="7">The sequence shown here is derived from an EMBL/GenBank/DDBJ whole genome shotgun (WGS) entry which is preliminary data.</text>
</comment>
<keyword evidence="2 6" id="KW-0813">Transport</keyword>
<evidence type="ECO:0000256" key="1">
    <source>
        <dbReference type="ARBA" id="ARBA00009990"/>
    </source>
</evidence>
<dbReference type="GO" id="GO:0015031">
    <property type="term" value="P:protein transport"/>
    <property type="evidence" value="ECO:0007669"/>
    <property type="project" value="UniProtKB-UniRule"/>
</dbReference>
<dbReference type="NCBIfam" id="NF004392">
    <property type="entry name" value="PRK05751.1-3"/>
    <property type="match status" value="1"/>
</dbReference>
<evidence type="ECO:0000256" key="2">
    <source>
        <dbReference type="ARBA" id="ARBA00022448"/>
    </source>
</evidence>
<keyword evidence="5 6" id="KW-0143">Chaperone</keyword>
<comment type="function">
    <text evidence="6">One of the proteins required for the normal export of preproteins out of the cell cytoplasm. It is a molecular chaperone that binds to a subset of precursor proteins, maintaining them in a translocation-competent state. It also specifically binds to its receptor SecA.</text>
</comment>
<dbReference type="PANTHER" id="PTHR36918:SF1">
    <property type="entry name" value="PROTEIN-EXPORT PROTEIN SECB"/>
    <property type="match status" value="1"/>
</dbReference>
<dbReference type="NCBIfam" id="TIGR00809">
    <property type="entry name" value="secB"/>
    <property type="match status" value="1"/>
</dbReference>
<dbReference type="PANTHER" id="PTHR36918">
    <property type="match status" value="1"/>
</dbReference>
<keyword evidence="3 6" id="KW-0653">Protein transport</keyword>
<accession>A0A4Y9EQW5</accession>
<dbReference type="GO" id="GO:0051082">
    <property type="term" value="F:unfolded protein binding"/>
    <property type="evidence" value="ECO:0007669"/>
    <property type="project" value="InterPro"/>
</dbReference>